<dbReference type="Proteomes" id="UP000252669">
    <property type="component" value="Unassembled WGS sequence"/>
</dbReference>
<gene>
    <name evidence="1" type="ORF">CRU91_09345</name>
</gene>
<dbReference type="EMBL" id="PDKB01000016">
    <property type="protein sequence ID" value="RBQ28415.1"/>
    <property type="molecule type" value="Genomic_DNA"/>
</dbReference>
<evidence type="ECO:0000313" key="1">
    <source>
        <dbReference type="EMBL" id="RBQ28415.1"/>
    </source>
</evidence>
<accession>A0A366MQA2</accession>
<keyword evidence="2" id="KW-1185">Reference proteome</keyword>
<dbReference type="RefSeq" id="WP_113894966.1">
    <property type="nucleotide sequence ID" value="NZ_JANJGA010000015.1"/>
</dbReference>
<evidence type="ECO:0000313" key="2">
    <source>
        <dbReference type="Proteomes" id="UP000252669"/>
    </source>
</evidence>
<sequence length="185" mass="19985">MITEGQRYIGGGKLFFTENKIGASEIEIGEIQEASLNVGVETAEAFSKDNTMKKLVEKVPTNITGSLKFTTQKINLNNMAMAMLGTLTDEEFDIGEVLPDGTTATTLTTVPVIKIGEKPIIEGQFRFVGDEDGAFKPVLVVFNAAVTPSGELPYITDNFATLSFEGAVLKTDNGYAKEYRMKVGA</sequence>
<organism evidence="1 2">
    <name type="scientific">Aliarcobacter vitoriensis</name>
    <dbReference type="NCBI Taxonomy" id="2011099"/>
    <lineage>
        <taxon>Bacteria</taxon>
        <taxon>Pseudomonadati</taxon>
        <taxon>Campylobacterota</taxon>
        <taxon>Epsilonproteobacteria</taxon>
        <taxon>Campylobacterales</taxon>
        <taxon>Arcobacteraceae</taxon>
        <taxon>Aliarcobacter</taxon>
    </lineage>
</organism>
<reference evidence="1 2" key="1">
    <citation type="submission" date="2017-10" db="EMBL/GenBank/DDBJ databases">
        <title>Genomics of the genus Arcobacter.</title>
        <authorList>
            <person name="Perez-Cataluna A."/>
            <person name="Figueras M.J."/>
        </authorList>
    </citation>
    <scope>NUCLEOTIDE SEQUENCE [LARGE SCALE GENOMIC DNA]</scope>
    <source>
        <strain evidence="1 2">CECT 9230</strain>
    </source>
</reference>
<dbReference type="AlphaFoldDB" id="A0A366MQA2"/>
<proteinExistence type="predicted"/>
<protein>
    <submittedName>
        <fullName evidence="1">Uncharacterized protein</fullName>
    </submittedName>
</protein>
<name>A0A366MQA2_9BACT</name>
<dbReference type="OrthoDB" id="5366162at2"/>
<comment type="caution">
    <text evidence="1">The sequence shown here is derived from an EMBL/GenBank/DDBJ whole genome shotgun (WGS) entry which is preliminary data.</text>
</comment>